<name>A0A563VPZ9_9CYAN</name>
<protein>
    <submittedName>
        <fullName evidence="2">Reverse transcriptase</fullName>
    </submittedName>
</protein>
<dbReference type="Pfam" id="PF01844">
    <property type="entry name" value="HNH"/>
    <property type="match status" value="1"/>
</dbReference>
<organism evidence="2 3">
    <name type="scientific">Hyella patelloides LEGE 07179</name>
    <dbReference type="NCBI Taxonomy" id="945734"/>
    <lineage>
        <taxon>Bacteria</taxon>
        <taxon>Bacillati</taxon>
        <taxon>Cyanobacteriota</taxon>
        <taxon>Cyanophyceae</taxon>
        <taxon>Pleurocapsales</taxon>
        <taxon>Hyellaceae</taxon>
        <taxon>Hyella</taxon>
    </lineage>
</organism>
<keyword evidence="2" id="KW-0808">Transferase</keyword>
<evidence type="ECO:0000313" key="3">
    <source>
        <dbReference type="Proteomes" id="UP000320055"/>
    </source>
</evidence>
<dbReference type="EMBL" id="CAACVJ010000112">
    <property type="protein sequence ID" value="VEP13459.1"/>
    <property type="molecule type" value="Genomic_DNA"/>
</dbReference>
<dbReference type="InterPro" id="IPR003615">
    <property type="entry name" value="HNH_nuc"/>
</dbReference>
<keyword evidence="2" id="KW-0695">RNA-directed DNA polymerase</keyword>
<dbReference type="InterPro" id="IPR002711">
    <property type="entry name" value="HNH"/>
</dbReference>
<sequence>MIEKDHIIPTSKGGKDTYKNLQLLHRHCHDKKSKTDGSYDKPFKPVKLPDGWRWNEYDILIT</sequence>
<dbReference type="AlphaFoldDB" id="A0A563VPZ9"/>
<dbReference type="CDD" id="cd00085">
    <property type="entry name" value="HNHc"/>
    <property type="match status" value="1"/>
</dbReference>
<dbReference type="GO" id="GO:0003676">
    <property type="term" value="F:nucleic acid binding"/>
    <property type="evidence" value="ECO:0007669"/>
    <property type="project" value="InterPro"/>
</dbReference>
<keyword evidence="2" id="KW-0548">Nucleotidyltransferase</keyword>
<evidence type="ECO:0000313" key="2">
    <source>
        <dbReference type="EMBL" id="VEP13459.1"/>
    </source>
</evidence>
<reference evidence="2 3" key="1">
    <citation type="submission" date="2019-01" db="EMBL/GenBank/DDBJ databases">
        <authorList>
            <person name="Brito A."/>
        </authorList>
    </citation>
    <scope>NUCLEOTIDE SEQUENCE [LARGE SCALE GENOMIC DNA]</scope>
    <source>
        <strain evidence="2">1</strain>
    </source>
</reference>
<dbReference type="GO" id="GO:0008270">
    <property type="term" value="F:zinc ion binding"/>
    <property type="evidence" value="ECO:0007669"/>
    <property type="project" value="InterPro"/>
</dbReference>
<dbReference type="GO" id="GO:0003964">
    <property type="term" value="F:RNA-directed DNA polymerase activity"/>
    <property type="evidence" value="ECO:0007669"/>
    <property type="project" value="UniProtKB-KW"/>
</dbReference>
<keyword evidence="3" id="KW-1185">Reference proteome</keyword>
<dbReference type="Gene3D" id="1.10.30.50">
    <property type="match status" value="1"/>
</dbReference>
<dbReference type="Proteomes" id="UP000320055">
    <property type="component" value="Unassembled WGS sequence"/>
</dbReference>
<gene>
    <name evidence="2" type="ORF">H1P_20066</name>
</gene>
<evidence type="ECO:0000259" key="1">
    <source>
        <dbReference type="Pfam" id="PF01844"/>
    </source>
</evidence>
<dbReference type="GO" id="GO:0004519">
    <property type="term" value="F:endonuclease activity"/>
    <property type="evidence" value="ECO:0007669"/>
    <property type="project" value="InterPro"/>
</dbReference>
<proteinExistence type="predicted"/>
<accession>A0A563VPZ9</accession>
<feature type="domain" description="HNH" evidence="1">
    <location>
        <begin position="2"/>
        <end position="34"/>
    </location>
</feature>